<dbReference type="Proteomes" id="UP000789706">
    <property type="component" value="Unassembled WGS sequence"/>
</dbReference>
<protein>
    <submittedName>
        <fullName evidence="2">304_t:CDS:1</fullName>
    </submittedName>
</protein>
<evidence type="ECO:0000313" key="3">
    <source>
        <dbReference type="Proteomes" id="UP000789706"/>
    </source>
</evidence>
<dbReference type="OrthoDB" id="2426455at2759"/>
<feature type="region of interest" description="Disordered" evidence="1">
    <location>
        <begin position="92"/>
        <end position="111"/>
    </location>
</feature>
<feature type="non-terminal residue" evidence="2">
    <location>
        <position position="368"/>
    </location>
</feature>
<gene>
    <name evidence="2" type="ORF">DEBURN_LOCUS10272</name>
</gene>
<accession>A0A9N9GNI0</accession>
<organism evidence="2 3">
    <name type="scientific">Diversispora eburnea</name>
    <dbReference type="NCBI Taxonomy" id="1213867"/>
    <lineage>
        <taxon>Eukaryota</taxon>
        <taxon>Fungi</taxon>
        <taxon>Fungi incertae sedis</taxon>
        <taxon>Mucoromycota</taxon>
        <taxon>Glomeromycotina</taxon>
        <taxon>Glomeromycetes</taxon>
        <taxon>Diversisporales</taxon>
        <taxon>Diversisporaceae</taxon>
        <taxon>Diversispora</taxon>
    </lineage>
</organism>
<evidence type="ECO:0000313" key="2">
    <source>
        <dbReference type="EMBL" id="CAG8618549.1"/>
    </source>
</evidence>
<feature type="compositionally biased region" description="Basic and acidic residues" evidence="1">
    <location>
        <begin position="100"/>
        <end position="111"/>
    </location>
</feature>
<evidence type="ECO:0000256" key="1">
    <source>
        <dbReference type="SAM" id="MobiDB-lite"/>
    </source>
</evidence>
<dbReference type="EMBL" id="CAJVPK010002778">
    <property type="protein sequence ID" value="CAG8618549.1"/>
    <property type="molecule type" value="Genomic_DNA"/>
</dbReference>
<keyword evidence="3" id="KW-1185">Reference proteome</keyword>
<sequence length="368" mass="42059">YQASTHDFQKMLQDGFNKQQELLKKQQTEHKAEIEKLKADFDTKITKQPKKIPPSVPPKDYEEIHEHYASQGDPNRPEFTKEEFLREVTKLFGTPPVQPKPERLRSSNQTDEIRSLRNEIIEIRNAENQSRDALNQMYNRYKNLSADGHTTNVKSNRIAEPQQNKIVDSPVTTFDKLFPESDDQLLELLSPAMRKKITNPSTKNKWAESIEYMQCRIDDVDIPEGFPDSASECNLMNKALNDALGWDLGTAPNFYLTHNSDHVTKLIGGHKDVPISIIYKDKQGIEHLVTETANIVIIDDGEPDYLLCMGTPYIRKVKGLPDLDKHEFRMTVRGKSYVIPTFTKPTGDISDNQPSSKISSCCTALRNR</sequence>
<comment type="caution">
    <text evidence="2">The sequence shown here is derived from an EMBL/GenBank/DDBJ whole genome shotgun (WGS) entry which is preliminary data.</text>
</comment>
<name>A0A9N9GNI0_9GLOM</name>
<proteinExistence type="predicted"/>
<reference evidence="2" key="1">
    <citation type="submission" date="2021-06" db="EMBL/GenBank/DDBJ databases">
        <authorList>
            <person name="Kallberg Y."/>
            <person name="Tangrot J."/>
            <person name="Rosling A."/>
        </authorList>
    </citation>
    <scope>NUCLEOTIDE SEQUENCE</scope>
    <source>
        <strain evidence="2">AZ414A</strain>
    </source>
</reference>
<dbReference type="AlphaFoldDB" id="A0A9N9GNI0"/>